<evidence type="ECO:0000259" key="2">
    <source>
        <dbReference type="Pfam" id="PF26604"/>
    </source>
</evidence>
<dbReference type="Pfam" id="PF26604">
    <property type="entry name" value="CBU_0592"/>
    <property type="match status" value="1"/>
</dbReference>
<gene>
    <name evidence="3" type="ORF">KIMH_05250</name>
</gene>
<reference evidence="3 4" key="1">
    <citation type="journal article" date="2023" name="Microbiol. Spectr.">
        <title>Symbiosis of Carpenter Bees with Uncharacterized Lactic Acid Bacteria Showing NAD Auxotrophy.</title>
        <authorList>
            <person name="Kawasaki S."/>
            <person name="Ozawa K."/>
            <person name="Mori T."/>
            <person name="Yamamoto A."/>
            <person name="Ito M."/>
            <person name="Ohkuma M."/>
            <person name="Sakamoto M."/>
            <person name="Matsutani M."/>
        </authorList>
    </citation>
    <scope>NUCLEOTIDE SEQUENCE [LARGE SCALE GENOMIC DNA]</scope>
    <source>
        <strain evidence="3 4">KimH</strain>
    </source>
</reference>
<name>A0ABN6SFC2_9BIFI</name>
<dbReference type="EMBL" id="AP026800">
    <property type="protein sequence ID" value="BDR54414.1"/>
    <property type="molecule type" value="Genomic_DNA"/>
</dbReference>
<keyword evidence="1" id="KW-0472">Membrane</keyword>
<sequence length="92" mass="9817">MPMSVQIVGSAAILVAFVLSQMGKVSNNNPWYLLLNAFGSAILAVDALLKQQWGFLLLEGTWAIVAIAGLITLLVRKLRTTPNSPTPPQAAN</sequence>
<keyword evidence="1" id="KW-1133">Transmembrane helix</keyword>
<protein>
    <recommendedName>
        <fullName evidence="2">CBU-0592-like domain-containing protein</fullName>
    </recommendedName>
</protein>
<proteinExistence type="predicted"/>
<dbReference type="InterPro" id="IPR058058">
    <property type="entry name" value="CBU_0592-like"/>
</dbReference>
<evidence type="ECO:0000313" key="3">
    <source>
        <dbReference type="EMBL" id="BDR54414.1"/>
    </source>
</evidence>
<feature type="transmembrane region" description="Helical" evidence="1">
    <location>
        <begin position="56"/>
        <end position="75"/>
    </location>
</feature>
<dbReference type="Proteomes" id="UP001321748">
    <property type="component" value="Chromosome"/>
</dbReference>
<evidence type="ECO:0000256" key="1">
    <source>
        <dbReference type="SAM" id="Phobius"/>
    </source>
</evidence>
<evidence type="ECO:0000313" key="4">
    <source>
        <dbReference type="Proteomes" id="UP001321748"/>
    </source>
</evidence>
<accession>A0ABN6SFC2</accession>
<dbReference type="NCBIfam" id="NF047864">
    <property type="entry name" value="CBU_0592_membra"/>
    <property type="match status" value="1"/>
</dbReference>
<organism evidence="3 4">
    <name type="scientific">Bombiscardovia apis</name>
    <dbReference type="NCBI Taxonomy" id="2932182"/>
    <lineage>
        <taxon>Bacteria</taxon>
        <taxon>Bacillati</taxon>
        <taxon>Actinomycetota</taxon>
        <taxon>Actinomycetes</taxon>
        <taxon>Bifidobacteriales</taxon>
        <taxon>Bifidobacteriaceae</taxon>
        <taxon>Bombiscardovia</taxon>
    </lineage>
</organism>
<keyword evidence="4" id="KW-1185">Reference proteome</keyword>
<feature type="transmembrane region" description="Helical" evidence="1">
    <location>
        <begin position="30"/>
        <end position="49"/>
    </location>
</feature>
<dbReference type="RefSeq" id="WP_317643417.1">
    <property type="nucleotide sequence ID" value="NZ_AP026800.1"/>
</dbReference>
<feature type="domain" description="CBU-0592-like" evidence="2">
    <location>
        <begin position="5"/>
        <end position="76"/>
    </location>
</feature>
<keyword evidence="1" id="KW-0812">Transmembrane</keyword>